<dbReference type="AlphaFoldDB" id="A0A8J5XH96"/>
<proteinExistence type="predicted"/>
<dbReference type="Gene3D" id="1.10.8.10">
    <property type="entry name" value="DNA helicase RuvA subunit, C-terminal domain"/>
    <property type="match status" value="1"/>
</dbReference>
<dbReference type="InterPro" id="IPR009060">
    <property type="entry name" value="UBA-like_sf"/>
</dbReference>
<dbReference type="EMBL" id="JAGTXO010000018">
    <property type="protein sequence ID" value="KAG8463020.1"/>
    <property type="molecule type" value="Genomic_DNA"/>
</dbReference>
<feature type="compositionally biased region" description="Pro residues" evidence="1">
    <location>
        <begin position="12"/>
        <end position="21"/>
    </location>
</feature>
<comment type="caution">
    <text evidence="2">The sequence shown here is derived from an EMBL/GenBank/DDBJ whole genome shotgun (WGS) entry which is preliminary data.</text>
</comment>
<dbReference type="SUPFAM" id="SSF46934">
    <property type="entry name" value="UBA-like"/>
    <property type="match status" value="1"/>
</dbReference>
<feature type="region of interest" description="Disordered" evidence="1">
    <location>
        <begin position="146"/>
        <end position="176"/>
    </location>
</feature>
<reference evidence="2" key="1">
    <citation type="submission" date="2021-05" db="EMBL/GenBank/DDBJ databases">
        <title>The genome of the haptophyte Pavlova lutheri (Diacronema luteri, Pavlovales) - a model for lipid biosynthesis in eukaryotic algae.</title>
        <authorList>
            <person name="Hulatt C.J."/>
            <person name="Posewitz M.C."/>
        </authorList>
    </citation>
    <scope>NUCLEOTIDE SEQUENCE</scope>
    <source>
        <strain evidence="2">NIVA-4/92</strain>
    </source>
</reference>
<protein>
    <recommendedName>
        <fullName evidence="4">CUE domain-containing protein</fullName>
    </recommendedName>
</protein>
<organism evidence="2 3">
    <name type="scientific">Diacronema lutheri</name>
    <name type="common">Unicellular marine alga</name>
    <name type="synonym">Monochrysis lutheri</name>
    <dbReference type="NCBI Taxonomy" id="2081491"/>
    <lineage>
        <taxon>Eukaryota</taxon>
        <taxon>Haptista</taxon>
        <taxon>Haptophyta</taxon>
        <taxon>Pavlovophyceae</taxon>
        <taxon>Pavlovales</taxon>
        <taxon>Pavlovaceae</taxon>
        <taxon>Diacronema</taxon>
    </lineage>
</organism>
<evidence type="ECO:0000313" key="3">
    <source>
        <dbReference type="Proteomes" id="UP000751190"/>
    </source>
</evidence>
<name>A0A8J5XH96_DIALT</name>
<feature type="compositionally biased region" description="Acidic residues" evidence="1">
    <location>
        <begin position="166"/>
        <end position="176"/>
    </location>
</feature>
<gene>
    <name evidence="2" type="ORF">KFE25_001793</name>
</gene>
<keyword evidence="3" id="KW-1185">Reference proteome</keyword>
<accession>A0A8J5XH96</accession>
<dbReference type="CDD" id="cd14279">
    <property type="entry name" value="CUE"/>
    <property type="match status" value="1"/>
</dbReference>
<evidence type="ECO:0000256" key="1">
    <source>
        <dbReference type="SAM" id="MobiDB-lite"/>
    </source>
</evidence>
<evidence type="ECO:0000313" key="2">
    <source>
        <dbReference type="EMBL" id="KAG8463020.1"/>
    </source>
</evidence>
<dbReference type="Proteomes" id="UP000751190">
    <property type="component" value="Unassembled WGS sequence"/>
</dbReference>
<evidence type="ECO:0008006" key="4">
    <source>
        <dbReference type="Google" id="ProtNLM"/>
    </source>
</evidence>
<feature type="region of interest" description="Disordered" evidence="1">
    <location>
        <begin position="1"/>
        <end position="28"/>
    </location>
</feature>
<sequence>MEGDLLGNEAPGLPPPPPPPADLADTDPVGHLAAMFPMLERSVVEMVFTDMAGSDVERAIEALLQITDDSVDTAEAASAEQAGSDELLALQMLQQMMNEEDMAKADADKVFRRIHEDVEKKAAFKNTPKGVREAFVRNLEKMKMRAAGKKGGSSTREYKQQYGALLDEEDDPQMKV</sequence>